<evidence type="ECO:0000313" key="1">
    <source>
        <dbReference type="EMBL" id="PUA80940.1"/>
    </source>
</evidence>
<dbReference type="Gene3D" id="1.10.287.1060">
    <property type="entry name" value="ESAT-6-like"/>
    <property type="match status" value="1"/>
</dbReference>
<dbReference type="Proteomes" id="UP000244867">
    <property type="component" value="Unassembled WGS sequence"/>
</dbReference>
<gene>
    <name evidence="1" type="ORF">C7S10_11110</name>
</gene>
<dbReference type="OrthoDB" id="5244663at2"/>
<dbReference type="AlphaFoldDB" id="A0A2R7YX17"/>
<evidence type="ECO:0000313" key="2">
    <source>
        <dbReference type="Proteomes" id="UP000244867"/>
    </source>
</evidence>
<name>A0A2R7YX17_9ACTN</name>
<accession>A0A2R7YX17</accession>
<dbReference type="RefSeq" id="WP_108344508.1">
    <property type="nucleotide sequence ID" value="NZ_PYXZ01000004.1"/>
</dbReference>
<dbReference type="InterPro" id="IPR036689">
    <property type="entry name" value="ESAT-6-like_sf"/>
</dbReference>
<proteinExistence type="predicted"/>
<organism evidence="1 2">
    <name type="scientific">Nocardioides currus</name>
    <dbReference type="NCBI Taxonomy" id="2133958"/>
    <lineage>
        <taxon>Bacteria</taxon>
        <taxon>Bacillati</taxon>
        <taxon>Actinomycetota</taxon>
        <taxon>Actinomycetes</taxon>
        <taxon>Propionibacteriales</taxon>
        <taxon>Nocardioidaceae</taxon>
        <taxon>Nocardioides</taxon>
    </lineage>
</organism>
<keyword evidence="2" id="KW-1185">Reference proteome</keyword>
<protein>
    <recommendedName>
        <fullName evidence="3">WXG100 family type VII secretion target</fullName>
    </recommendedName>
</protein>
<reference evidence="1 2" key="1">
    <citation type="submission" date="2018-03" db="EMBL/GenBank/DDBJ databases">
        <authorList>
            <person name="Keele B.F."/>
        </authorList>
    </citation>
    <scope>NUCLEOTIDE SEQUENCE [LARGE SCALE GENOMIC DNA]</scope>
    <source>
        <strain evidence="1 2">IB-3</strain>
    </source>
</reference>
<sequence length="91" mass="9544">MGNQQVLGMDTDEGRRVARDMNEGSARIGDVIGSASAIAGRISEIWPGADGTRFGEDVADFVANAQNAAQSLSDQAQQLVVHADRQDQASA</sequence>
<comment type="caution">
    <text evidence="1">The sequence shown here is derived from an EMBL/GenBank/DDBJ whole genome shotgun (WGS) entry which is preliminary data.</text>
</comment>
<evidence type="ECO:0008006" key="3">
    <source>
        <dbReference type="Google" id="ProtNLM"/>
    </source>
</evidence>
<dbReference type="SUPFAM" id="SSF140453">
    <property type="entry name" value="EsxAB dimer-like"/>
    <property type="match status" value="1"/>
</dbReference>
<dbReference type="EMBL" id="PYXZ01000004">
    <property type="protein sequence ID" value="PUA80940.1"/>
    <property type="molecule type" value="Genomic_DNA"/>
</dbReference>